<evidence type="ECO:0000256" key="1">
    <source>
        <dbReference type="SAM" id="MobiDB-lite"/>
    </source>
</evidence>
<dbReference type="EMBL" id="JAKJXO020000003">
    <property type="protein sequence ID" value="KAL1607713.1"/>
    <property type="molecule type" value="Genomic_DNA"/>
</dbReference>
<proteinExistence type="predicted"/>
<feature type="region of interest" description="Disordered" evidence="1">
    <location>
        <begin position="171"/>
        <end position="228"/>
    </location>
</feature>
<sequence length="380" mass="42610">MVRADEPEVSTLSHFSRASLHSRTSVNNNKAVVSAPVARNEILVQRPILGTHQDVSTLAAEIPGLPRWNALHRDLPYRNGGSESGAIASPVASQQSLPTQEGVSRAEDRAIKSAADTQGREQLTHFPHASTNRAEGTAPSPLLPLASLGQRDRVARYEEISLSIASFQKQARNERYEIRSRRPRPSSADYERHRPNKSNKKKEKKERKEKRKKEKKEKKGKVKNEKKGKELDQDLLMLTTGHKKLTFWKQQAAKELKIGPEMKLISASVALFDRKSIRTVLPNRYLRMSTSSKKNHLRTIAFPGSVEMLLDSPITAVRNAYNEHTSDKLDTARLVLWTDGSAGGGMYGQSRGFAVTWRRSTATGWGRWEAAGYQGMFFDM</sequence>
<feature type="compositionally biased region" description="Polar residues" evidence="1">
    <location>
        <begin position="91"/>
        <end position="102"/>
    </location>
</feature>
<gene>
    <name evidence="2" type="ORF">SLS60_002649</name>
</gene>
<feature type="compositionally biased region" description="Basic and acidic residues" evidence="1">
    <location>
        <begin position="171"/>
        <end position="180"/>
    </location>
</feature>
<protein>
    <submittedName>
        <fullName evidence="2">Uncharacterized protein</fullName>
    </submittedName>
</protein>
<feature type="region of interest" description="Disordered" evidence="1">
    <location>
        <begin position="81"/>
        <end position="106"/>
    </location>
</feature>
<feature type="compositionally biased region" description="Basic residues" evidence="1">
    <location>
        <begin position="194"/>
        <end position="221"/>
    </location>
</feature>
<evidence type="ECO:0000313" key="2">
    <source>
        <dbReference type="EMBL" id="KAL1607713.1"/>
    </source>
</evidence>
<evidence type="ECO:0000313" key="3">
    <source>
        <dbReference type="Proteomes" id="UP001521785"/>
    </source>
</evidence>
<reference evidence="2 3" key="1">
    <citation type="submission" date="2024-02" db="EMBL/GenBank/DDBJ databases">
        <title>De novo assembly and annotation of 12 fungi associated with fruit tree decline syndrome in Ontario, Canada.</title>
        <authorList>
            <person name="Sulman M."/>
            <person name="Ellouze W."/>
            <person name="Ilyukhin E."/>
        </authorList>
    </citation>
    <scope>NUCLEOTIDE SEQUENCE [LARGE SCALE GENOMIC DNA]</scope>
    <source>
        <strain evidence="2 3">M42-189</strain>
    </source>
</reference>
<comment type="caution">
    <text evidence="2">The sequence shown here is derived from an EMBL/GenBank/DDBJ whole genome shotgun (WGS) entry which is preliminary data.</text>
</comment>
<organism evidence="2 3">
    <name type="scientific">Paraconiothyrium brasiliense</name>
    <dbReference type="NCBI Taxonomy" id="300254"/>
    <lineage>
        <taxon>Eukaryota</taxon>
        <taxon>Fungi</taxon>
        <taxon>Dikarya</taxon>
        <taxon>Ascomycota</taxon>
        <taxon>Pezizomycotina</taxon>
        <taxon>Dothideomycetes</taxon>
        <taxon>Pleosporomycetidae</taxon>
        <taxon>Pleosporales</taxon>
        <taxon>Massarineae</taxon>
        <taxon>Didymosphaeriaceae</taxon>
        <taxon>Paraconiothyrium</taxon>
    </lineage>
</organism>
<keyword evidence="3" id="KW-1185">Reference proteome</keyword>
<accession>A0ABR3RTX3</accession>
<name>A0ABR3RTX3_9PLEO</name>
<dbReference type="Proteomes" id="UP001521785">
    <property type="component" value="Unassembled WGS sequence"/>
</dbReference>